<dbReference type="STRING" id="1447875.A0A2B7WZX6"/>
<comment type="caution">
    <text evidence="2">The sequence shown here is derived from an EMBL/GenBank/DDBJ whole genome shotgun (WGS) entry which is preliminary data.</text>
</comment>
<protein>
    <recommendedName>
        <fullName evidence="4">Glucose N-acetyltransferase 1</fullName>
    </recommendedName>
</protein>
<sequence length="299" mass="34686">MAPNLLQSVPSRPARTAIVVFFIIFLIANLQWLSRYTGQQRTPLAGEASVNQTTSRQNQNQIDWSRFAYAQYATNADYLCNSVMLFQGLDRLGSKADRMLMYPSRFSAESKSVEGNLLRKALEYDVNLVPIQVQKRDRDYTWGESYTKLLAFNQTQYDRVLVLDSDSTITKPMDELFLLPPSPVAMPRAYWMDPHDFVMTSALMLIEPSEFEFKRIEQSISEALPHHFDMEIVNDLYNNSALILPHRPYILLTGEFRNTDHIRYMGNSLESWDPEKILWQAKFVHFSDWPVPKPWISAD</sequence>
<keyword evidence="1" id="KW-0812">Transmembrane</keyword>
<evidence type="ECO:0008006" key="4">
    <source>
        <dbReference type="Google" id="ProtNLM"/>
    </source>
</evidence>
<name>A0A2B7WZX6_9EURO</name>
<dbReference type="Gene3D" id="3.90.550.10">
    <property type="entry name" value="Spore Coat Polysaccharide Biosynthesis Protein SpsA, Chain A"/>
    <property type="match status" value="1"/>
</dbReference>
<gene>
    <name evidence="2" type="ORF">AJ79_07728</name>
</gene>
<proteinExistence type="predicted"/>
<keyword evidence="3" id="KW-1185">Reference proteome</keyword>
<dbReference type="InterPro" id="IPR050587">
    <property type="entry name" value="GNT1/Glycosyltrans_8"/>
</dbReference>
<dbReference type="InterPro" id="IPR029044">
    <property type="entry name" value="Nucleotide-diphossugar_trans"/>
</dbReference>
<accession>A0A2B7WZX6</accession>
<dbReference type="EMBL" id="PDNB01000163">
    <property type="protein sequence ID" value="PGH02091.1"/>
    <property type="molecule type" value="Genomic_DNA"/>
</dbReference>
<evidence type="ECO:0000256" key="1">
    <source>
        <dbReference type="SAM" id="Phobius"/>
    </source>
</evidence>
<organism evidence="2 3">
    <name type="scientific">Helicocarpus griseus UAMH5409</name>
    <dbReference type="NCBI Taxonomy" id="1447875"/>
    <lineage>
        <taxon>Eukaryota</taxon>
        <taxon>Fungi</taxon>
        <taxon>Dikarya</taxon>
        <taxon>Ascomycota</taxon>
        <taxon>Pezizomycotina</taxon>
        <taxon>Eurotiomycetes</taxon>
        <taxon>Eurotiomycetidae</taxon>
        <taxon>Onygenales</taxon>
        <taxon>Ajellomycetaceae</taxon>
        <taxon>Helicocarpus</taxon>
    </lineage>
</organism>
<dbReference type="AlphaFoldDB" id="A0A2B7WZX6"/>
<dbReference type="Proteomes" id="UP000223968">
    <property type="component" value="Unassembled WGS sequence"/>
</dbReference>
<evidence type="ECO:0000313" key="2">
    <source>
        <dbReference type="EMBL" id="PGH02091.1"/>
    </source>
</evidence>
<dbReference type="OrthoDB" id="2014201at2759"/>
<keyword evidence="1" id="KW-0472">Membrane</keyword>
<keyword evidence="1" id="KW-1133">Transmembrane helix</keyword>
<dbReference type="SUPFAM" id="SSF53448">
    <property type="entry name" value="Nucleotide-diphospho-sugar transferases"/>
    <property type="match status" value="1"/>
</dbReference>
<feature type="transmembrane region" description="Helical" evidence="1">
    <location>
        <begin position="14"/>
        <end position="33"/>
    </location>
</feature>
<evidence type="ECO:0000313" key="3">
    <source>
        <dbReference type="Proteomes" id="UP000223968"/>
    </source>
</evidence>
<reference evidence="2 3" key="1">
    <citation type="submission" date="2017-10" db="EMBL/GenBank/DDBJ databases">
        <title>Comparative genomics in systemic dimorphic fungi from Ajellomycetaceae.</title>
        <authorList>
            <person name="Munoz J.F."/>
            <person name="Mcewen J.G."/>
            <person name="Clay O.K."/>
            <person name="Cuomo C.A."/>
        </authorList>
    </citation>
    <scope>NUCLEOTIDE SEQUENCE [LARGE SCALE GENOMIC DNA]</scope>
    <source>
        <strain evidence="2 3">UAMH5409</strain>
    </source>
</reference>
<dbReference type="PANTHER" id="PTHR11183">
    <property type="entry name" value="GLYCOGENIN SUBFAMILY MEMBER"/>
    <property type="match status" value="1"/>
</dbReference>